<gene>
    <name evidence="2" type="ORF">J2I48_06495</name>
</gene>
<dbReference type="InterPro" id="IPR000595">
    <property type="entry name" value="cNMP-bd_dom"/>
</dbReference>
<evidence type="ECO:0000259" key="1">
    <source>
        <dbReference type="PROSITE" id="PS50042"/>
    </source>
</evidence>
<protein>
    <submittedName>
        <fullName evidence="2">Crp/Fnr family transcriptional regulator</fullName>
    </submittedName>
</protein>
<dbReference type="SUPFAM" id="SSF51206">
    <property type="entry name" value="cAMP-binding domain-like"/>
    <property type="match status" value="1"/>
</dbReference>
<dbReference type="EMBL" id="JAFMYU010000004">
    <property type="protein sequence ID" value="MBO0930635.1"/>
    <property type="molecule type" value="Genomic_DNA"/>
</dbReference>
<dbReference type="InterPro" id="IPR050397">
    <property type="entry name" value="Env_Response_Regulators"/>
</dbReference>
<dbReference type="RefSeq" id="WP_207334600.1">
    <property type="nucleotide sequence ID" value="NZ_JAFMYU010000004.1"/>
</dbReference>
<dbReference type="PANTHER" id="PTHR24567:SF76">
    <property type="entry name" value="CYCLIC NUCLEOTIDE-BINDING DOMAIN PROTEIN"/>
    <property type="match status" value="1"/>
</dbReference>
<dbReference type="PANTHER" id="PTHR24567">
    <property type="entry name" value="CRP FAMILY TRANSCRIPTIONAL REGULATORY PROTEIN"/>
    <property type="match status" value="1"/>
</dbReference>
<name>A0A939G3X2_9BACT</name>
<accession>A0A939G3X2</accession>
<reference evidence="2 3" key="1">
    <citation type="submission" date="2021-03" db="EMBL/GenBank/DDBJ databases">
        <title>Fibrella sp. HMF5036 genome sequencing and assembly.</title>
        <authorList>
            <person name="Kang H."/>
            <person name="Kim H."/>
            <person name="Bae S."/>
            <person name="Joh K."/>
        </authorList>
    </citation>
    <scope>NUCLEOTIDE SEQUENCE [LARGE SCALE GENOMIC DNA]</scope>
    <source>
        <strain evidence="2 3">HMF5036</strain>
    </source>
</reference>
<dbReference type="GO" id="GO:0003700">
    <property type="term" value="F:DNA-binding transcription factor activity"/>
    <property type="evidence" value="ECO:0007669"/>
    <property type="project" value="TreeGrafter"/>
</dbReference>
<evidence type="ECO:0000313" key="3">
    <source>
        <dbReference type="Proteomes" id="UP000664795"/>
    </source>
</evidence>
<dbReference type="InterPro" id="IPR018490">
    <property type="entry name" value="cNMP-bd_dom_sf"/>
</dbReference>
<dbReference type="AlphaFoldDB" id="A0A939G3X2"/>
<keyword evidence="3" id="KW-1185">Reference proteome</keyword>
<proteinExistence type="predicted"/>
<dbReference type="CDD" id="cd00038">
    <property type="entry name" value="CAP_ED"/>
    <property type="match status" value="1"/>
</dbReference>
<sequence>MQNQLDVLRASMQQWIPLDEALWADLQQRLHYRIYQKRQVLIAEGQLSREIAFVVCGAFRYHKDIDGEEVTTYFSFENDWIGAYADFVRQSPSEVTIEAMETSELLVLSYDDMQALYQKHPMFERFGRLIAEHLLTCFGDRMASLLLKTPEERYEKTLADNRHYFERVPQHYIASYLGIRPESLSRLRNRMMRKAVL</sequence>
<dbReference type="Pfam" id="PF00027">
    <property type="entry name" value="cNMP_binding"/>
    <property type="match status" value="1"/>
</dbReference>
<feature type="domain" description="Cyclic nucleotide-binding" evidence="1">
    <location>
        <begin position="18"/>
        <end position="116"/>
    </location>
</feature>
<dbReference type="Proteomes" id="UP000664795">
    <property type="component" value="Unassembled WGS sequence"/>
</dbReference>
<dbReference type="PROSITE" id="PS50042">
    <property type="entry name" value="CNMP_BINDING_3"/>
    <property type="match status" value="1"/>
</dbReference>
<dbReference type="Gene3D" id="2.60.120.10">
    <property type="entry name" value="Jelly Rolls"/>
    <property type="match status" value="1"/>
</dbReference>
<evidence type="ECO:0000313" key="2">
    <source>
        <dbReference type="EMBL" id="MBO0930635.1"/>
    </source>
</evidence>
<organism evidence="2 3">
    <name type="scientific">Fibrella aquatilis</name>
    <dbReference type="NCBI Taxonomy" id="2817059"/>
    <lineage>
        <taxon>Bacteria</taxon>
        <taxon>Pseudomonadati</taxon>
        <taxon>Bacteroidota</taxon>
        <taxon>Cytophagia</taxon>
        <taxon>Cytophagales</taxon>
        <taxon>Spirosomataceae</taxon>
        <taxon>Fibrella</taxon>
    </lineage>
</organism>
<dbReference type="GO" id="GO:0005829">
    <property type="term" value="C:cytosol"/>
    <property type="evidence" value="ECO:0007669"/>
    <property type="project" value="TreeGrafter"/>
</dbReference>
<dbReference type="InterPro" id="IPR014710">
    <property type="entry name" value="RmlC-like_jellyroll"/>
</dbReference>
<comment type="caution">
    <text evidence="2">The sequence shown here is derived from an EMBL/GenBank/DDBJ whole genome shotgun (WGS) entry which is preliminary data.</text>
</comment>